<evidence type="ECO:0000256" key="1">
    <source>
        <dbReference type="SAM" id="MobiDB-lite"/>
    </source>
</evidence>
<dbReference type="GO" id="GO:0005789">
    <property type="term" value="C:endoplasmic reticulum membrane"/>
    <property type="evidence" value="ECO:0007669"/>
    <property type="project" value="TreeGrafter"/>
</dbReference>
<evidence type="ECO:0000313" key="3">
    <source>
        <dbReference type="EMBL" id="WFD00673.1"/>
    </source>
</evidence>
<gene>
    <name evidence="3" type="primary">DGK1</name>
    <name evidence="3" type="ORF">MYAM1_003425</name>
</gene>
<feature type="transmembrane region" description="Helical" evidence="2">
    <location>
        <begin position="300"/>
        <end position="318"/>
    </location>
</feature>
<keyword evidence="2" id="KW-0472">Membrane</keyword>
<name>A0AAJ5Z010_9BASI</name>
<dbReference type="Proteomes" id="UP001219567">
    <property type="component" value="Chromosome 5"/>
</dbReference>
<sequence>MAGTASQGDASPQRSNSLEKGAAVLRALGRTRSYQEATQSAPENVATAANSDAPDFPVQASVPRKSARVARPESSEKWEKYVVEWEVPRKLLHVSIGFLVLYLYETQADLGKVVRVLSTMLAIIVSADLLRLNSASFEAFYESILGVLMRDGEKERVNGVVWYIAGVLLSLHFFPEDIACVSVMILSWCDPSASTLGRLYGRYTPSMPAPLFAPRKSLAGFVAASVMGAFTTYLFWGTSIAIRGERASGLSWTQNGAATFGTKLAPGFLHSGWTGLATGFQSQTNTTLWEKTQAVKEGRAAMPAWLLYAASGLIAGVTESLDLGGCDDNLFIPLLSGLGLWMTFWVWGLLCA</sequence>
<accession>A0AAJ5Z010</accession>
<dbReference type="InterPro" id="IPR037997">
    <property type="entry name" value="Dgk1-like"/>
</dbReference>
<feature type="transmembrane region" description="Helical" evidence="2">
    <location>
        <begin position="330"/>
        <end position="350"/>
    </location>
</feature>
<feature type="transmembrane region" description="Helical" evidence="2">
    <location>
        <begin position="217"/>
        <end position="236"/>
    </location>
</feature>
<keyword evidence="3" id="KW-0418">Kinase</keyword>
<dbReference type="PANTHER" id="PTHR31303:SF1">
    <property type="entry name" value="CTP-DEPENDENT DIACYLGLYCEROL KINASE 1"/>
    <property type="match status" value="1"/>
</dbReference>
<organism evidence="3 4">
    <name type="scientific">Malassezia yamatoensis</name>
    <dbReference type="NCBI Taxonomy" id="253288"/>
    <lineage>
        <taxon>Eukaryota</taxon>
        <taxon>Fungi</taxon>
        <taxon>Dikarya</taxon>
        <taxon>Basidiomycota</taxon>
        <taxon>Ustilaginomycotina</taxon>
        <taxon>Malasseziomycetes</taxon>
        <taxon>Malasseziales</taxon>
        <taxon>Malasseziaceae</taxon>
        <taxon>Malassezia</taxon>
    </lineage>
</organism>
<keyword evidence="4" id="KW-1185">Reference proteome</keyword>
<dbReference type="GO" id="GO:0004143">
    <property type="term" value="F:ATP-dependent diacylglycerol kinase activity"/>
    <property type="evidence" value="ECO:0007669"/>
    <property type="project" value="InterPro"/>
</dbReference>
<feature type="transmembrane region" description="Helical" evidence="2">
    <location>
        <begin position="157"/>
        <end position="174"/>
    </location>
</feature>
<dbReference type="PANTHER" id="PTHR31303">
    <property type="entry name" value="CTP-DEPENDENT DIACYLGLYCEROL KINASE 1"/>
    <property type="match status" value="1"/>
</dbReference>
<feature type="compositionally biased region" description="Polar residues" evidence="1">
    <location>
        <begin position="1"/>
        <end position="18"/>
    </location>
</feature>
<proteinExistence type="predicted"/>
<dbReference type="EC" id="2.7.1.174" evidence="3"/>
<protein>
    <submittedName>
        <fullName evidence="3">Diacylglycerol kinase (CTP)</fullName>
        <ecNumber evidence="3">2.7.1.174</ecNumber>
    </submittedName>
</protein>
<dbReference type="AlphaFoldDB" id="A0AAJ5Z010"/>
<evidence type="ECO:0000256" key="2">
    <source>
        <dbReference type="SAM" id="Phobius"/>
    </source>
</evidence>
<dbReference type="GO" id="GO:0141035">
    <property type="term" value="F:CTP-dependent diacylglycerol kinase activity"/>
    <property type="evidence" value="ECO:0007669"/>
    <property type="project" value="UniProtKB-EC"/>
</dbReference>
<keyword evidence="3" id="KW-0808">Transferase</keyword>
<feature type="region of interest" description="Disordered" evidence="1">
    <location>
        <begin position="1"/>
        <end position="69"/>
    </location>
</feature>
<keyword evidence="2" id="KW-1133">Transmembrane helix</keyword>
<feature type="compositionally biased region" description="Polar residues" evidence="1">
    <location>
        <begin position="32"/>
        <end position="50"/>
    </location>
</feature>
<dbReference type="GO" id="GO:0006654">
    <property type="term" value="P:phosphatidic acid biosynthetic process"/>
    <property type="evidence" value="ECO:0007669"/>
    <property type="project" value="TreeGrafter"/>
</dbReference>
<reference evidence="3 4" key="1">
    <citation type="submission" date="2023-03" db="EMBL/GenBank/DDBJ databases">
        <title>Mating type loci evolution in Malassezia.</title>
        <authorList>
            <person name="Coelho M.A."/>
        </authorList>
    </citation>
    <scope>NUCLEOTIDE SEQUENCE [LARGE SCALE GENOMIC DNA]</scope>
    <source>
        <strain evidence="3 4">CBS 9725</strain>
    </source>
</reference>
<evidence type="ECO:0000313" key="4">
    <source>
        <dbReference type="Proteomes" id="UP001219567"/>
    </source>
</evidence>
<dbReference type="EMBL" id="CP119947">
    <property type="protein sequence ID" value="WFD00673.1"/>
    <property type="molecule type" value="Genomic_DNA"/>
</dbReference>
<keyword evidence="2" id="KW-0812">Transmembrane</keyword>